<evidence type="ECO:0000313" key="3">
    <source>
        <dbReference type="Proteomes" id="UP000694408"/>
    </source>
</evidence>
<evidence type="ECO:0000256" key="1">
    <source>
        <dbReference type="SAM" id="MobiDB-lite"/>
    </source>
</evidence>
<dbReference type="Ensembl" id="ENSJHYT00000000805.1">
    <property type="protein sequence ID" value="ENSJHYP00000000622.1"/>
    <property type="gene ID" value="ENSJHYG00000000585.1"/>
</dbReference>
<accession>A0A8C5I8U4</accession>
<organism evidence="2 3">
    <name type="scientific">Junco hyemalis</name>
    <name type="common">Dark-eyed junco</name>
    <dbReference type="NCBI Taxonomy" id="40217"/>
    <lineage>
        <taxon>Eukaryota</taxon>
        <taxon>Metazoa</taxon>
        <taxon>Chordata</taxon>
        <taxon>Craniata</taxon>
        <taxon>Vertebrata</taxon>
        <taxon>Euteleostomi</taxon>
        <taxon>Archelosauria</taxon>
        <taxon>Archosauria</taxon>
        <taxon>Dinosauria</taxon>
        <taxon>Saurischia</taxon>
        <taxon>Theropoda</taxon>
        <taxon>Coelurosauria</taxon>
        <taxon>Aves</taxon>
        <taxon>Neognathae</taxon>
        <taxon>Neoaves</taxon>
        <taxon>Telluraves</taxon>
        <taxon>Australaves</taxon>
        <taxon>Passeriformes</taxon>
        <taxon>Passerellidae</taxon>
        <taxon>Junco</taxon>
    </lineage>
</organism>
<reference evidence="2" key="2">
    <citation type="submission" date="2025-09" db="UniProtKB">
        <authorList>
            <consortium name="Ensembl"/>
        </authorList>
    </citation>
    <scope>IDENTIFICATION</scope>
</reference>
<proteinExistence type="predicted"/>
<reference evidence="2" key="1">
    <citation type="submission" date="2025-08" db="UniProtKB">
        <authorList>
            <consortium name="Ensembl"/>
        </authorList>
    </citation>
    <scope>IDENTIFICATION</scope>
</reference>
<feature type="region of interest" description="Disordered" evidence="1">
    <location>
        <begin position="102"/>
        <end position="144"/>
    </location>
</feature>
<dbReference type="Proteomes" id="UP000694408">
    <property type="component" value="Unplaced"/>
</dbReference>
<name>A0A8C5I8U4_JUNHY</name>
<protein>
    <submittedName>
        <fullName evidence="2">Uncharacterized protein</fullName>
    </submittedName>
</protein>
<dbReference type="AlphaFoldDB" id="A0A8C5I8U4"/>
<evidence type="ECO:0000313" key="2">
    <source>
        <dbReference type="Ensembl" id="ENSJHYP00000000622.1"/>
    </source>
</evidence>
<feature type="region of interest" description="Disordered" evidence="1">
    <location>
        <begin position="17"/>
        <end position="69"/>
    </location>
</feature>
<keyword evidence="3" id="KW-1185">Reference proteome</keyword>
<sequence>MESPVCREIHLPFPVDRWEPRPLRQGPRRPRTSRCEPEQGLSTGQSGAQGMGYHSWGAAESPGSCHSSLVRHSNQLRQRIGDSLSGCSAPRGCGWDAHGHLRTSRAGSAHPISSKGPFTLSAQQAHPRPQDGDESPPSLPPLLLVDTALHGGWHGHSPLPAHSTV</sequence>